<accession>A0ABR2J015</accession>
<feature type="domain" description="Protein kinase" evidence="7">
    <location>
        <begin position="1"/>
        <end position="214"/>
    </location>
</feature>
<evidence type="ECO:0000313" key="9">
    <source>
        <dbReference type="Proteomes" id="UP001470230"/>
    </source>
</evidence>
<evidence type="ECO:0000313" key="8">
    <source>
        <dbReference type="EMBL" id="KAK8871242.1"/>
    </source>
</evidence>
<evidence type="ECO:0000256" key="6">
    <source>
        <dbReference type="SAM" id="MobiDB-lite"/>
    </source>
</evidence>
<reference evidence="8 9" key="1">
    <citation type="submission" date="2024-04" db="EMBL/GenBank/DDBJ databases">
        <title>Tritrichomonas musculus Genome.</title>
        <authorList>
            <person name="Alves-Ferreira E."/>
            <person name="Grigg M."/>
            <person name="Lorenzi H."/>
            <person name="Galac M."/>
        </authorList>
    </citation>
    <scope>NUCLEOTIDE SEQUENCE [LARGE SCALE GENOMIC DNA]</scope>
    <source>
        <strain evidence="8 9">EAF2021</strain>
    </source>
</reference>
<keyword evidence="4" id="KW-0418">Kinase</keyword>
<name>A0ABR2J015_9EUKA</name>
<dbReference type="EMBL" id="JAPFFF010000014">
    <property type="protein sequence ID" value="KAK8871242.1"/>
    <property type="molecule type" value="Genomic_DNA"/>
</dbReference>
<evidence type="ECO:0000256" key="4">
    <source>
        <dbReference type="ARBA" id="ARBA00022777"/>
    </source>
</evidence>
<dbReference type="CDD" id="cd14003">
    <property type="entry name" value="STKc_AMPK-like"/>
    <property type="match status" value="1"/>
</dbReference>
<dbReference type="PROSITE" id="PS00108">
    <property type="entry name" value="PROTEIN_KINASE_ST"/>
    <property type="match status" value="1"/>
</dbReference>
<dbReference type="InterPro" id="IPR000719">
    <property type="entry name" value="Prot_kinase_dom"/>
</dbReference>
<keyword evidence="9" id="KW-1185">Reference proteome</keyword>
<feature type="region of interest" description="Disordered" evidence="6">
    <location>
        <begin position="273"/>
        <end position="304"/>
    </location>
</feature>
<dbReference type="InterPro" id="IPR008271">
    <property type="entry name" value="Ser/Thr_kinase_AS"/>
</dbReference>
<keyword evidence="2" id="KW-0808">Transferase</keyword>
<evidence type="ECO:0000256" key="1">
    <source>
        <dbReference type="ARBA" id="ARBA00022527"/>
    </source>
</evidence>
<comment type="caution">
    <text evidence="8">The sequence shown here is derived from an EMBL/GenBank/DDBJ whole genome shotgun (WGS) entry which is preliminary data.</text>
</comment>
<keyword evidence="5" id="KW-0067">ATP-binding</keyword>
<dbReference type="Proteomes" id="UP001470230">
    <property type="component" value="Unassembled WGS sequence"/>
</dbReference>
<dbReference type="SMART" id="SM00220">
    <property type="entry name" value="S_TKc"/>
    <property type="match status" value="1"/>
</dbReference>
<evidence type="ECO:0000259" key="7">
    <source>
        <dbReference type="PROSITE" id="PS50011"/>
    </source>
</evidence>
<keyword evidence="1" id="KW-0723">Serine/threonine-protein kinase</keyword>
<evidence type="ECO:0000256" key="3">
    <source>
        <dbReference type="ARBA" id="ARBA00022741"/>
    </source>
</evidence>
<dbReference type="PROSITE" id="PS50011">
    <property type="entry name" value="PROTEIN_KINASE_DOM"/>
    <property type="match status" value="1"/>
</dbReference>
<sequence length="366" mass="42089">MTDKTRFEQEIRILQEMRHPRIVQLYDLFKDTINYYILMEYCPNGELFSQIVAKKRLPENEARVFFKNILDGILFIHSCNIAHRDLKPENILIDAEGHAKISDFGLSKYVGDSGLTSTSCGSPCYVSPDVLSGKEYDAKKSDMWSCGVILYTMVTGLLPWTKRNQVELFQQIKNCQYRIPVFVSAECSSLIKGLMNPDPSKRLSAEEALNHPFMEATTSEEVEWKEVPIVSLRRLDMFFEYERSDERIRLNYRPASFGKKKRTFQKDEKLLIPNNFTENKSDSNEQSKDGTEKQKQNQPQQNDLVVKPSVTQYIRRPTYQGIPPVETATKEQVSTDWKNIVKKANKKGKSKASIVKPKVPANGLLL</sequence>
<evidence type="ECO:0000256" key="5">
    <source>
        <dbReference type="ARBA" id="ARBA00022840"/>
    </source>
</evidence>
<organism evidence="8 9">
    <name type="scientific">Tritrichomonas musculus</name>
    <dbReference type="NCBI Taxonomy" id="1915356"/>
    <lineage>
        <taxon>Eukaryota</taxon>
        <taxon>Metamonada</taxon>
        <taxon>Parabasalia</taxon>
        <taxon>Tritrichomonadida</taxon>
        <taxon>Tritrichomonadidae</taxon>
        <taxon>Tritrichomonas</taxon>
    </lineage>
</organism>
<dbReference type="Pfam" id="PF00069">
    <property type="entry name" value="Pkinase"/>
    <property type="match status" value="1"/>
</dbReference>
<evidence type="ECO:0000256" key="2">
    <source>
        <dbReference type="ARBA" id="ARBA00022679"/>
    </source>
</evidence>
<protein>
    <recommendedName>
        <fullName evidence="7">Protein kinase domain-containing protein</fullName>
    </recommendedName>
</protein>
<gene>
    <name evidence="8" type="ORF">M9Y10_009156</name>
</gene>
<dbReference type="InterPro" id="IPR011009">
    <property type="entry name" value="Kinase-like_dom_sf"/>
</dbReference>
<dbReference type="Gene3D" id="1.10.510.10">
    <property type="entry name" value="Transferase(Phosphotransferase) domain 1"/>
    <property type="match status" value="1"/>
</dbReference>
<proteinExistence type="predicted"/>
<dbReference type="PANTHER" id="PTHR24346">
    <property type="entry name" value="MAP/MICROTUBULE AFFINITY-REGULATING KINASE"/>
    <property type="match status" value="1"/>
</dbReference>
<dbReference type="PANTHER" id="PTHR24346:SF82">
    <property type="entry name" value="KP78A-RELATED"/>
    <property type="match status" value="1"/>
</dbReference>
<keyword evidence="3" id="KW-0547">Nucleotide-binding</keyword>
<feature type="compositionally biased region" description="Basic and acidic residues" evidence="6">
    <location>
        <begin position="279"/>
        <end position="295"/>
    </location>
</feature>
<dbReference type="SUPFAM" id="SSF56112">
    <property type="entry name" value="Protein kinase-like (PK-like)"/>
    <property type="match status" value="1"/>
</dbReference>